<feature type="non-terminal residue" evidence="19">
    <location>
        <position position="421"/>
    </location>
</feature>
<dbReference type="EMBL" id="ML996696">
    <property type="protein sequence ID" value="KAF2399994.1"/>
    <property type="molecule type" value="Genomic_DNA"/>
</dbReference>
<feature type="compositionally biased region" description="Basic and acidic residues" evidence="16">
    <location>
        <begin position="250"/>
        <end position="259"/>
    </location>
</feature>
<feature type="transmembrane region" description="Helical" evidence="17">
    <location>
        <begin position="297"/>
        <end position="318"/>
    </location>
</feature>
<evidence type="ECO:0000256" key="12">
    <source>
        <dbReference type="ARBA" id="ARBA00022833"/>
    </source>
</evidence>
<dbReference type="Gene3D" id="3.30.40.10">
    <property type="entry name" value="Zinc/RING finger domain, C3HC4 (zinc finger)"/>
    <property type="match status" value="1"/>
</dbReference>
<feature type="transmembrane region" description="Helical" evidence="17">
    <location>
        <begin position="21"/>
        <end position="38"/>
    </location>
</feature>
<evidence type="ECO:0000256" key="7">
    <source>
        <dbReference type="ARBA" id="ARBA00022692"/>
    </source>
</evidence>
<evidence type="ECO:0000256" key="14">
    <source>
        <dbReference type="ARBA" id="ARBA00023136"/>
    </source>
</evidence>
<keyword evidence="9 15" id="KW-0863">Zinc-finger</keyword>
<evidence type="ECO:0000256" key="1">
    <source>
        <dbReference type="ARBA" id="ARBA00000900"/>
    </source>
</evidence>
<proteinExistence type="inferred from homology"/>
<protein>
    <recommendedName>
        <fullName evidence="5">RING-type E3 ubiquitin transferase</fullName>
        <ecNumber evidence="5">2.3.2.27</ecNumber>
    </recommendedName>
</protein>
<accession>A0A6G1HVN5</accession>
<dbReference type="InterPro" id="IPR050731">
    <property type="entry name" value="HRD1_E3_ubiq-ligases"/>
</dbReference>
<evidence type="ECO:0000256" key="11">
    <source>
        <dbReference type="ARBA" id="ARBA00022824"/>
    </source>
</evidence>
<dbReference type="PANTHER" id="PTHR22763:SF184">
    <property type="entry name" value="E3 UBIQUITIN-PROTEIN LIGASE SYNOVIOLIN"/>
    <property type="match status" value="1"/>
</dbReference>
<evidence type="ECO:0000256" key="4">
    <source>
        <dbReference type="ARBA" id="ARBA00010089"/>
    </source>
</evidence>
<dbReference type="GO" id="GO:0008270">
    <property type="term" value="F:zinc ion binding"/>
    <property type="evidence" value="ECO:0007669"/>
    <property type="project" value="UniProtKB-KW"/>
</dbReference>
<evidence type="ECO:0000259" key="18">
    <source>
        <dbReference type="PROSITE" id="PS50089"/>
    </source>
</evidence>
<comment type="catalytic activity">
    <reaction evidence="1">
        <text>S-ubiquitinyl-[E2 ubiquitin-conjugating enzyme]-L-cysteine + [acceptor protein]-L-lysine = [E2 ubiquitin-conjugating enzyme]-L-cysteine + N(6)-ubiquitinyl-[acceptor protein]-L-lysine.</text>
        <dbReference type="EC" id="2.3.2.27"/>
    </reaction>
</comment>
<keyword evidence="8" id="KW-0479">Metal-binding</keyword>
<dbReference type="Pfam" id="PF13639">
    <property type="entry name" value="zf-RING_2"/>
    <property type="match status" value="1"/>
</dbReference>
<feature type="domain" description="RING-type" evidence="18">
    <location>
        <begin position="363"/>
        <end position="421"/>
    </location>
</feature>
<dbReference type="GO" id="GO:0036503">
    <property type="term" value="P:ERAD pathway"/>
    <property type="evidence" value="ECO:0007669"/>
    <property type="project" value="TreeGrafter"/>
</dbReference>
<keyword evidence="12" id="KW-0862">Zinc</keyword>
<feature type="transmembrane region" description="Helical" evidence="17">
    <location>
        <begin position="188"/>
        <end position="212"/>
    </location>
</feature>
<evidence type="ECO:0000256" key="6">
    <source>
        <dbReference type="ARBA" id="ARBA00022679"/>
    </source>
</evidence>
<evidence type="ECO:0000256" key="13">
    <source>
        <dbReference type="ARBA" id="ARBA00022989"/>
    </source>
</evidence>
<evidence type="ECO:0000256" key="15">
    <source>
        <dbReference type="PROSITE-ProRule" id="PRU00175"/>
    </source>
</evidence>
<keyword evidence="6" id="KW-0808">Transferase</keyword>
<keyword evidence="14 17" id="KW-0472">Membrane</keyword>
<evidence type="ECO:0000256" key="3">
    <source>
        <dbReference type="ARBA" id="ARBA00004906"/>
    </source>
</evidence>
<dbReference type="AlphaFoldDB" id="A0A6G1HVN5"/>
<dbReference type="GO" id="GO:0043161">
    <property type="term" value="P:proteasome-mediated ubiquitin-dependent protein catabolic process"/>
    <property type="evidence" value="ECO:0007669"/>
    <property type="project" value="TreeGrafter"/>
</dbReference>
<dbReference type="InterPro" id="IPR001841">
    <property type="entry name" value="Znf_RING"/>
</dbReference>
<dbReference type="EC" id="2.3.2.27" evidence="5"/>
<evidence type="ECO:0000313" key="20">
    <source>
        <dbReference type="Proteomes" id="UP000799640"/>
    </source>
</evidence>
<keyword evidence="10" id="KW-0833">Ubl conjugation pathway</keyword>
<gene>
    <name evidence="19" type="ORF">EJ06DRAFT_477561</name>
</gene>
<keyword evidence="7 17" id="KW-0812">Transmembrane</keyword>
<reference evidence="19" key="1">
    <citation type="journal article" date="2020" name="Stud. Mycol.">
        <title>101 Dothideomycetes genomes: a test case for predicting lifestyles and emergence of pathogens.</title>
        <authorList>
            <person name="Haridas S."/>
            <person name="Albert R."/>
            <person name="Binder M."/>
            <person name="Bloem J."/>
            <person name="Labutti K."/>
            <person name="Salamov A."/>
            <person name="Andreopoulos B."/>
            <person name="Baker S."/>
            <person name="Barry K."/>
            <person name="Bills G."/>
            <person name="Bluhm B."/>
            <person name="Cannon C."/>
            <person name="Castanera R."/>
            <person name="Culley D."/>
            <person name="Daum C."/>
            <person name="Ezra D."/>
            <person name="Gonzalez J."/>
            <person name="Henrissat B."/>
            <person name="Kuo A."/>
            <person name="Liang C."/>
            <person name="Lipzen A."/>
            <person name="Lutzoni F."/>
            <person name="Magnuson J."/>
            <person name="Mondo S."/>
            <person name="Nolan M."/>
            <person name="Ohm R."/>
            <person name="Pangilinan J."/>
            <person name="Park H.-J."/>
            <person name="Ramirez L."/>
            <person name="Alfaro M."/>
            <person name="Sun H."/>
            <person name="Tritt A."/>
            <person name="Yoshinaga Y."/>
            <person name="Zwiers L.-H."/>
            <person name="Turgeon B."/>
            <person name="Goodwin S."/>
            <person name="Spatafora J."/>
            <person name="Crous P."/>
            <person name="Grigoriev I."/>
        </authorList>
    </citation>
    <scope>NUCLEOTIDE SEQUENCE</scope>
    <source>
        <strain evidence="19">CBS 262.69</strain>
    </source>
</reference>
<comment type="similarity">
    <text evidence="4">Belongs to the HRD1 family.</text>
</comment>
<evidence type="ECO:0000256" key="17">
    <source>
        <dbReference type="SAM" id="Phobius"/>
    </source>
</evidence>
<dbReference type="PANTHER" id="PTHR22763">
    <property type="entry name" value="RING ZINC FINGER PROTEIN"/>
    <property type="match status" value="1"/>
</dbReference>
<feature type="region of interest" description="Disordered" evidence="16">
    <location>
        <begin position="246"/>
        <end position="270"/>
    </location>
</feature>
<dbReference type="Pfam" id="PF25563">
    <property type="entry name" value="TPR_SYVN1_N"/>
    <property type="match status" value="1"/>
</dbReference>
<evidence type="ECO:0000256" key="16">
    <source>
        <dbReference type="SAM" id="MobiDB-lite"/>
    </source>
</evidence>
<comment type="pathway">
    <text evidence="3">Protein modification; protein ubiquitination.</text>
</comment>
<comment type="subcellular location">
    <subcellularLocation>
        <location evidence="2">Endoplasmic reticulum membrane</location>
        <topology evidence="2">Multi-pass membrane protein</topology>
    </subcellularLocation>
</comment>
<sequence length="421" mass="48449">MSLYVLLPGWQSLPCLRSANVLRQGSVALAAGVVSWAYLERPNFYSAAVYLSQSNASLMILCNLALVCVGSFMYGLQQALFGPLRAIEVEHLYERGWFTVTEWAFAMSTFRDQFGVWFLAMFFCLFAGKVWGWIAEGRVESLEQQPPANPRLFHTRLVASLVVYLGFATKMFFYSLDSVLYEPHRPGMMIMFVFEFLILVISAASTIMRYGIWLEEYRVIKKQTAQLIEARRAEIRAARRAIEEAAASGEESREGRPSLEDLPNEEDIGENDVEIPGWEAKRKWLFVLDLSTDLFKLLSYVSFFSILTLFYGIPIYILRDLYLTFRSFNKRLLDYFKYQAATKNMNERYPDATAEDLTPNNTCIVCREDMRAWSELNQPLIPGQPPRPVSERQRAKKLPCGHILHFGCLQSWLERQQICPT</sequence>
<dbReference type="GO" id="GO:0061630">
    <property type="term" value="F:ubiquitin protein ligase activity"/>
    <property type="evidence" value="ECO:0007669"/>
    <property type="project" value="UniProtKB-EC"/>
</dbReference>
<feature type="transmembrane region" description="Helical" evidence="17">
    <location>
        <begin position="58"/>
        <end position="76"/>
    </location>
</feature>
<name>A0A6G1HVN5_9PEZI</name>
<keyword evidence="11" id="KW-0256">Endoplasmic reticulum</keyword>
<dbReference type="OrthoDB" id="7759664at2759"/>
<evidence type="ECO:0000256" key="8">
    <source>
        <dbReference type="ARBA" id="ARBA00022723"/>
    </source>
</evidence>
<dbReference type="PROSITE" id="PS50089">
    <property type="entry name" value="ZF_RING_2"/>
    <property type="match status" value="1"/>
</dbReference>
<keyword evidence="13 17" id="KW-1133">Transmembrane helix</keyword>
<keyword evidence="20" id="KW-1185">Reference proteome</keyword>
<dbReference type="InterPro" id="IPR057992">
    <property type="entry name" value="TPR_SYVN1_N"/>
</dbReference>
<dbReference type="InterPro" id="IPR013083">
    <property type="entry name" value="Znf_RING/FYVE/PHD"/>
</dbReference>
<dbReference type="Proteomes" id="UP000799640">
    <property type="component" value="Unassembled WGS sequence"/>
</dbReference>
<evidence type="ECO:0000313" key="19">
    <source>
        <dbReference type="EMBL" id="KAF2399994.1"/>
    </source>
</evidence>
<evidence type="ECO:0000256" key="9">
    <source>
        <dbReference type="ARBA" id="ARBA00022771"/>
    </source>
</evidence>
<feature type="transmembrane region" description="Helical" evidence="17">
    <location>
        <begin position="114"/>
        <end position="134"/>
    </location>
</feature>
<dbReference type="GO" id="GO:0005789">
    <property type="term" value="C:endoplasmic reticulum membrane"/>
    <property type="evidence" value="ECO:0007669"/>
    <property type="project" value="UniProtKB-SubCell"/>
</dbReference>
<evidence type="ECO:0000256" key="5">
    <source>
        <dbReference type="ARBA" id="ARBA00012483"/>
    </source>
</evidence>
<evidence type="ECO:0000256" key="2">
    <source>
        <dbReference type="ARBA" id="ARBA00004477"/>
    </source>
</evidence>
<dbReference type="InterPro" id="IPR058051">
    <property type="entry name" value="Znf_RING_synoviolin"/>
</dbReference>
<dbReference type="SUPFAM" id="SSF57850">
    <property type="entry name" value="RING/U-box"/>
    <property type="match status" value="1"/>
</dbReference>
<evidence type="ECO:0000256" key="10">
    <source>
        <dbReference type="ARBA" id="ARBA00022786"/>
    </source>
</evidence>
<feature type="transmembrane region" description="Helical" evidence="17">
    <location>
        <begin position="154"/>
        <end position="176"/>
    </location>
</feature>
<dbReference type="CDD" id="cd16479">
    <property type="entry name" value="RING-H2_synoviolin"/>
    <property type="match status" value="1"/>
</dbReference>
<organism evidence="19 20">
    <name type="scientific">Trichodelitschia bisporula</name>
    <dbReference type="NCBI Taxonomy" id="703511"/>
    <lineage>
        <taxon>Eukaryota</taxon>
        <taxon>Fungi</taxon>
        <taxon>Dikarya</taxon>
        <taxon>Ascomycota</taxon>
        <taxon>Pezizomycotina</taxon>
        <taxon>Dothideomycetes</taxon>
        <taxon>Dothideomycetes incertae sedis</taxon>
        <taxon>Phaeotrichales</taxon>
        <taxon>Phaeotrichaceae</taxon>
        <taxon>Trichodelitschia</taxon>
    </lineage>
</organism>